<dbReference type="RefSeq" id="WP_272749783.1">
    <property type="nucleotide sequence ID" value="NZ_JAQQKX010000028.1"/>
</dbReference>
<dbReference type="PANTHER" id="PTHR43695">
    <property type="entry name" value="PUTATIVE (AFU_ORTHOLOGUE AFUA_2G17250)-RELATED"/>
    <property type="match status" value="1"/>
</dbReference>
<sequence>MPTIIPAVKPEIPVSVKDDAARKKVRPVSLRKIILVGDSTVQVASGWGGAFCADHVTTYITCVNMGRGGRSTLSYRAEGSWAYALKEAAVPGYASVYILIQFGHNDQPGKPGHSTDLETEYPQNLRLYVKEARAAGAIPVLVTPLTRRDFVNGSLQDSLAPWADRVIAVAKEMNVPLIDLHATSVATVQAMGPVESLDLSQKRPSAEVLAAARSGTSAGAFKPGATTETAVTQNAPQSVTFDYTHLGGKGAALFSKQVAEALIVIAPDLGKQVKP</sequence>
<proteinExistence type="inferred from homology"/>
<dbReference type="PANTHER" id="PTHR43695:SF1">
    <property type="entry name" value="RHAMNOGALACTURONAN ACETYLESTERASE"/>
    <property type="match status" value="1"/>
</dbReference>
<protein>
    <submittedName>
        <fullName evidence="4">Rhamnogalacturonan acetylesterase</fullName>
    </submittedName>
</protein>
<dbReference type="SUPFAM" id="SSF52266">
    <property type="entry name" value="SGNH hydrolase"/>
    <property type="match status" value="1"/>
</dbReference>
<keyword evidence="5" id="KW-1185">Reference proteome</keyword>
<accession>A0ABT5I0S3</accession>
<gene>
    <name evidence="4" type="ORF">PQU92_18510</name>
</gene>
<dbReference type="InterPro" id="IPR037459">
    <property type="entry name" value="RhgT-like"/>
</dbReference>
<evidence type="ECO:0000259" key="3">
    <source>
        <dbReference type="Pfam" id="PF13472"/>
    </source>
</evidence>
<name>A0ABT5I0S3_9CAUL</name>
<evidence type="ECO:0000256" key="2">
    <source>
        <dbReference type="ARBA" id="ARBA00022801"/>
    </source>
</evidence>
<keyword evidence="2" id="KW-0378">Hydrolase</keyword>
<evidence type="ECO:0000313" key="5">
    <source>
        <dbReference type="Proteomes" id="UP001214854"/>
    </source>
</evidence>
<feature type="domain" description="SGNH hydrolase-type esterase" evidence="3">
    <location>
        <begin position="36"/>
        <end position="182"/>
    </location>
</feature>
<comment type="similarity">
    <text evidence="1">Belongs to the 'GDSL' lipolytic enzyme family.</text>
</comment>
<evidence type="ECO:0000313" key="4">
    <source>
        <dbReference type="EMBL" id="MDC7685281.1"/>
    </source>
</evidence>
<dbReference type="Proteomes" id="UP001214854">
    <property type="component" value="Unassembled WGS sequence"/>
</dbReference>
<dbReference type="Pfam" id="PF13472">
    <property type="entry name" value="Lipase_GDSL_2"/>
    <property type="match status" value="1"/>
</dbReference>
<dbReference type="Gene3D" id="3.40.50.1110">
    <property type="entry name" value="SGNH hydrolase"/>
    <property type="match status" value="1"/>
</dbReference>
<dbReference type="CDD" id="cd01821">
    <property type="entry name" value="Rhamnogalacturan_acetylesterase_like"/>
    <property type="match status" value="1"/>
</dbReference>
<comment type="caution">
    <text evidence="4">The sequence shown here is derived from an EMBL/GenBank/DDBJ whole genome shotgun (WGS) entry which is preliminary data.</text>
</comment>
<dbReference type="EMBL" id="JAQQKX010000028">
    <property type="protein sequence ID" value="MDC7685281.1"/>
    <property type="molecule type" value="Genomic_DNA"/>
</dbReference>
<dbReference type="InterPro" id="IPR013830">
    <property type="entry name" value="SGNH_hydro"/>
</dbReference>
<dbReference type="InterPro" id="IPR036514">
    <property type="entry name" value="SGNH_hydro_sf"/>
</dbReference>
<reference evidence="4 5" key="1">
    <citation type="submission" date="2023-01" db="EMBL/GenBank/DDBJ databases">
        <title>Novel species of the genus Asticcacaulis isolated from rivers.</title>
        <authorList>
            <person name="Lu H."/>
        </authorList>
    </citation>
    <scope>NUCLEOTIDE SEQUENCE [LARGE SCALE GENOMIC DNA]</scope>
    <source>
        <strain evidence="4 5">BYS171W</strain>
    </source>
</reference>
<organism evidence="4 5">
    <name type="scientific">Asticcacaulis aquaticus</name>
    <dbReference type="NCBI Taxonomy" id="2984212"/>
    <lineage>
        <taxon>Bacteria</taxon>
        <taxon>Pseudomonadati</taxon>
        <taxon>Pseudomonadota</taxon>
        <taxon>Alphaproteobacteria</taxon>
        <taxon>Caulobacterales</taxon>
        <taxon>Caulobacteraceae</taxon>
        <taxon>Asticcacaulis</taxon>
    </lineage>
</organism>
<evidence type="ECO:0000256" key="1">
    <source>
        <dbReference type="ARBA" id="ARBA00008668"/>
    </source>
</evidence>